<dbReference type="Gene3D" id="1.25.10.10">
    <property type="entry name" value="Leucine-rich Repeat Variant"/>
    <property type="match status" value="1"/>
</dbReference>
<dbReference type="SMART" id="SM01140">
    <property type="entry name" value="Drf_GBD"/>
    <property type="match status" value="1"/>
</dbReference>
<dbReference type="GO" id="GO:0008360">
    <property type="term" value="P:regulation of cell shape"/>
    <property type="evidence" value="ECO:0007669"/>
    <property type="project" value="TreeGrafter"/>
</dbReference>
<keyword evidence="2" id="KW-0175">Coiled coil</keyword>
<dbReference type="Pfam" id="PF06367">
    <property type="entry name" value="Drf_FH3"/>
    <property type="match status" value="1"/>
</dbReference>
<accession>A0A177B786</accession>
<dbReference type="PANTHER" id="PTHR45857:SF4">
    <property type="entry name" value="FORMIN-LIKE PROTEIN"/>
    <property type="match status" value="1"/>
</dbReference>
<dbReference type="SMART" id="SM00498">
    <property type="entry name" value="FH2"/>
    <property type="match status" value="1"/>
</dbReference>
<dbReference type="Pfam" id="PF06371">
    <property type="entry name" value="Drf_GBD"/>
    <property type="match status" value="1"/>
</dbReference>
<dbReference type="SUPFAM" id="SSF48371">
    <property type="entry name" value="ARM repeat"/>
    <property type="match status" value="1"/>
</dbReference>
<dbReference type="PANTHER" id="PTHR45857">
    <property type="entry name" value="FORMIN-LIKE PROTEIN"/>
    <property type="match status" value="1"/>
</dbReference>
<protein>
    <submittedName>
        <fullName evidence="6">AtFH15b</fullName>
    </submittedName>
</protein>
<feature type="domain" description="FH2" evidence="5">
    <location>
        <begin position="607"/>
        <end position="1006"/>
    </location>
</feature>
<feature type="compositionally biased region" description="Polar residues" evidence="3">
    <location>
        <begin position="13"/>
        <end position="33"/>
    </location>
</feature>
<dbReference type="PROSITE" id="PS51232">
    <property type="entry name" value="GBD_FH3"/>
    <property type="match status" value="1"/>
</dbReference>
<keyword evidence="7" id="KW-1185">Reference proteome</keyword>
<dbReference type="Proteomes" id="UP000078046">
    <property type="component" value="Unassembled WGS sequence"/>
</dbReference>
<evidence type="ECO:0000256" key="1">
    <source>
        <dbReference type="ARBA" id="ARBA00023449"/>
    </source>
</evidence>
<evidence type="ECO:0000256" key="3">
    <source>
        <dbReference type="SAM" id="MobiDB-lite"/>
    </source>
</evidence>
<dbReference type="EMBL" id="LWCA01000281">
    <property type="protein sequence ID" value="OAF69441.1"/>
    <property type="molecule type" value="Genomic_DNA"/>
</dbReference>
<gene>
    <name evidence="6" type="ORF">A3Q56_02803</name>
</gene>
<dbReference type="PROSITE" id="PS51444">
    <property type="entry name" value="FH2"/>
    <property type="match status" value="1"/>
</dbReference>
<organism evidence="6 7">
    <name type="scientific">Intoshia linei</name>
    <dbReference type="NCBI Taxonomy" id="1819745"/>
    <lineage>
        <taxon>Eukaryota</taxon>
        <taxon>Metazoa</taxon>
        <taxon>Spiralia</taxon>
        <taxon>Lophotrochozoa</taxon>
        <taxon>Mesozoa</taxon>
        <taxon>Orthonectida</taxon>
        <taxon>Rhopaluridae</taxon>
        <taxon>Intoshia</taxon>
    </lineage>
</organism>
<feature type="domain" description="GBD/FH3" evidence="4">
    <location>
        <begin position="42"/>
        <end position="485"/>
    </location>
</feature>
<dbReference type="SUPFAM" id="SSF101447">
    <property type="entry name" value="Formin homology 2 domain (FH2 domain)"/>
    <property type="match status" value="1"/>
</dbReference>
<evidence type="ECO:0000259" key="4">
    <source>
        <dbReference type="PROSITE" id="PS51232"/>
    </source>
</evidence>
<feature type="compositionally biased region" description="Low complexity" evidence="3">
    <location>
        <begin position="516"/>
        <end position="530"/>
    </location>
</feature>
<dbReference type="Gene3D" id="1.20.58.2220">
    <property type="entry name" value="Formin, FH2 domain"/>
    <property type="match status" value="1"/>
</dbReference>
<sequence length="1058" mass="119778">MSRRNMQRFYEKLNQQEVEKSTTNSQSTDNVSEISHEETKKCSNSDPNQINVSSMSFMKKHLSLPEPSMNISNSSTCINSLQIKDTNDNVENCDLDTLKLISANTNVSADTLAAIKDKGVFENMQIIKQKETDPLELIGKLKFSFSEYERNPASSNKKKHFNTYVHQTYMNLRTNTIGIFLNEKQESLKYQSTLSLQLTEERKSSLMKNIKSYGRQSGIITKKKNGVNMGDFIYDIIYTLMRSIRAISNNRSGFNLIYDEQKIINFVVLSICHPNLKVRISVIDLLNVICSLIGGHSRVLMAFDNMKEVLHETASFEYFLSSFSRDSSMNLDYTISCVQFMSQLINRCQLLNLRLYLQIQFESLDIYEILETCRLHHDSNANLNAQIDEFLDNFINISTVIDDAEQKPLLLNEIHKLEEDFSFLEDTHKRLLHKHTEEVADFELKYKTISNVNESLNKSLHDEKEKIMKISKDLDDVLKEKLNISCQLKDKANQVELLKREAKLTILSDKKTNVNAPSVGAPPSIGGPPAIGAPPPTGGPPCIGAPPPIGGPPCIGAPPPIGGPPCIGGPPSIGGPPGIGVPPGVRGPPGIAKPLMSKASIPKPSIYQKYIVGDEKLIGVHWAPLKHNDINGTFFADVDEESILKKLDLKCLVEKFATKAAVPLKSKNEKKDDSSKEASKKSKFVCLISQNRVKTIAVSRRRIPNDLLNKLDKSINDFDCETLSVSKIEVLLRVVPDAAEIKIYKQYKSDNKPISVLSPDDQFLIKLVDINRIETKLKIMESMCTYNETKEEIEKTINTLVLASTSVKNCKKFFKVMEMFLTIGNYMNISKRGAAKGFKLQSLDNIMSVKSQKDQKFTILQYLVLQINNKFNDLDGFSDDLMPFMSKGAHVNFDTINTNLNELDKIVKLADRELKNRSESKPGNLVTFLTKIRQDYEVFSDGFKQAKSQYKETVEYFGENPSICPPSVFFNIIDRFINNFVKTRQEMKEAEKRLLQAEERKKKLEVEKQKKQKINLIDKDKITDGTVDQLLNFIAKDRLKAKSNNNNNNRRKGQLTQF</sequence>
<dbReference type="InterPro" id="IPR043592">
    <property type="entry name" value="FMNL_animal"/>
</dbReference>
<dbReference type="AlphaFoldDB" id="A0A177B786"/>
<feature type="coiled-coil region" evidence="2">
    <location>
        <begin position="973"/>
        <end position="1014"/>
    </location>
</feature>
<dbReference type="SMART" id="SM01139">
    <property type="entry name" value="Drf_FH3"/>
    <property type="match status" value="1"/>
</dbReference>
<evidence type="ECO:0000259" key="5">
    <source>
        <dbReference type="PROSITE" id="PS51444"/>
    </source>
</evidence>
<dbReference type="Pfam" id="PF02181">
    <property type="entry name" value="FH2"/>
    <property type="match status" value="1"/>
</dbReference>
<dbReference type="GO" id="GO:0030866">
    <property type="term" value="P:cortical actin cytoskeleton organization"/>
    <property type="evidence" value="ECO:0007669"/>
    <property type="project" value="TreeGrafter"/>
</dbReference>
<reference evidence="6 7" key="1">
    <citation type="submission" date="2016-04" db="EMBL/GenBank/DDBJ databases">
        <title>The genome of Intoshia linei affirms orthonectids as highly simplified spiralians.</title>
        <authorList>
            <person name="Mikhailov K.V."/>
            <person name="Slusarev G.S."/>
            <person name="Nikitin M.A."/>
            <person name="Logacheva M.D."/>
            <person name="Penin A."/>
            <person name="Aleoshin V."/>
            <person name="Panchin Y.V."/>
        </authorList>
    </citation>
    <scope>NUCLEOTIDE SEQUENCE [LARGE SCALE GENOMIC DNA]</scope>
    <source>
        <strain evidence="6">Intl2013</strain>
        <tissue evidence="6">Whole animal</tissue>
    </source>
</reference>
<dbReference type="InterPro" id="IPR042201">
    <property type="entry name" value="FH2_Formin_sf"/>
</dbReference>
<dbReference type="InterPro" id="IPR015425">
    <property type="entry name" value="FH2_Formin"/>
</dbReference>
<dbReference type="InterPro" id="IPR014768">
    <property type="entry name" value="GBD/FH3_dom"/>
</dbReference>
<evidence type="ECO:0000313" key="6">
    <source>
        <dbReference type="EMBL" id="OAF69441.1"/>
    </source>
</evidence>
<feature type="compositionally biased region" description="Pro residues" evidence="3">
    <location>
        <begin position="531"/>
        <end position="544"/>
    </location>
</feature>
<dbReference type="GO" id="GO:0016477">
    <property type="term" value="P:cell migration"/>
    <property type="evidence" value="ECO:0007669"/>
    <property type="project" value="TreeGrafter"/>
</dbReference>
<name>A0A177B786_9BILA</name>
<dbReference type="InterPro" id="IPR016024">
    <property type="entry name" value="ARM-type_fold"/>
</dbReference>
<proteinExistence type="inferred from homology"/>
<dbReference type="OrthoDB" id="1668162at2759"/>
<comment type="similarity">
    <text evidence="1">Belongs to the formin homology family.</text>
</comment>
<feature type="region of interest" description="Disordered" evidence="3">
    <location>
        <begin position="515"/>
        <end position="544"/>
    </location>
</feature>
<dbReference type="GO" id="GO:0005829">
    <property type="term" value="C:cytosol"/>
    <property type="evidence" value="ECO:0007669"/>
    <property type="project" value="TreeGrafter"/>
</dbReference>
<evidence type="ECO:0000256" key="2">
    <source>
        <dbReference type="SAM" id="Coils"/>
    </source>
</evidence>
<feature type="region of interest" description="Disordered" evidence="3">
    <location>
        <begin position="565"/>
        <end position="586"/>
    </location>
</feature>
<feature type="region of interest" description="Disordered" evidence="3">
    <location>
        <begin position="1"/>
        <end position="48"/>
    </location>
</feature>
<dbReference type="InterPro" id="IPR011989">
    <property type="entry name" value="ARM-like"/>
</dbReference>
<dbReference type="InterPro" id="IPR010473">
    <property type="entry name" value="GTPase-bd"/>
</dbReference>
<dbReference type="GO" id="GO:0051015">
    <property type="term" value="F:actin filament binding"/>
    <property type="evidence" value="ECO:0007669"/>
    <property type="project" value="TreeGrafter"/>
</dbReference>
<feature type="compositionally biased region" description="Basic and acidic residues" evidence="3">
    <location>
        <begin position="34"/>
        <end position="43"/>
    </location>
</feature>
<evidence type="ECO:0000313" key="7">
    <source>
        <dbReference type="Proteomes" id="UP000078046"/>
    </source>
</evidence>
<dbReference type="InterPro" id="IPR010472">
    <property type="entry name" value="FH3_dom"/>
</dbReference>
<comment type="caution">
    <text evidence="6">The sequence shown here is derived from an EMBL/GenBank/DDBJ whole genome shotgun (WGS) entry which is preliminary data.</text>
</comment>
<dbReference type="GO" id="GO:0031267">
    <property type="term" value="F:small GTPase binding"/>
    <property type="evidence" value="ECO:0007669"/>
    <property type="project" value="InterPro"/>
</dbReference>